<evidence type="ECO:0000259" key="4">
    <source>
        <dbReference type="Pfam" id="PF00171"/>
    </source>
</evidence>
<dbReference type="Pfam" id="PF00171">
    <property type="entry name" value="Aldedh"/>
    <property type="match status" value="1"/>
</dbReference>
<keyword evidence="3" id="KW-0520">NAD</keyword>
<organism evidence="5 6">
    <name type="scientific">Nonomuraea antimicrobica</name>
    <dbReference type="NCBI Taxonomy" id="561173"/>
    <lineage>
        <taxon>Bacteria</taxon>
        <taxon>Bacillati</taxon>
        <taxon>Actinomycetota</taxon>
        <taxon>Actinomycetes</taxon>
        <taxon>Streptosporangiales</taxon>
        <taxon>Streptosporangiaceae</taxon>
        <taxon>Nonomuraea</taxon>
    </lineage>
</organism>
<dbReference type="InterPro" id="IPR015590">
    <property type="entry name" value="Aldehyde_DH_dom"/>
</dbReference>
<dbReference type="RefSeq" id="WP_344886997.1">
    <property type="nucleotide sequence ID" value="NZ_BAAAZP010000124.1"/>
</dbReference>
<feature type="domain" description="Aldehyde dehydrogenase" evidence="4">
    <location>
        <begin position="50"/>
        <end position="399"/>
    </location>
</feature>
<evidence type="ECO:0000313" key="5">
    <source>
        <dbReference type="EMBL" id="GAA3691946.1"/>
    </source>
</evidence>
<comment type="similarity">
    <text evidence="1">Belongs to the aldehyde dehydrogenase family.</text>
</comment>
<evidence type="ECO:0000256" key="3">
    <source>
        <dbReference type="ARBA" id="ARBA00023027"/>
    </source>
</evidence>
<accession>A0ABP7CPV2</accession>
<evidence type="ECO:0000256" key="1">
    <source>
        <dbReference type="ARBA" id="ARBA00009986"/>
    </source>
</evidence>
<dbReference type="Gene3D" id="3.40.605.10">
    <property type="entry name" value="Aldehyde Dehydrogenase, Chain A, domain 1"/>
    <property type="match status" value="1"/>
</dbReference>
<keyword evidence="2" id="KW-0560">Oxidoreductase</keyword>
<dbReference type="PANTHER" id="PTHR43720:SF2">
    <property type="entry name" value="2-AMINOMUCONIC SEMIALDEHYDE DEHYDROGENASE"/>
    <property type="match status" value="1"/>
</dbReference>
<dbReference type="Proteomes" id="UP001500902">
    <property type="component" value="Unassembled WGS sequence"/>
</dbReference>
<dbReference type="SUPFAM" id="SSF53720">
    <property type="entry name" value="ALDH-like"/>
    <property type="match status" value="1"/>
</dbReference>
<dbReference type="PANTHER" id="PTHR43720">
    <property type="entry name" value="2-AMINOMUCONIC SEMIALDEHYDE DEHYDROGENASE"/>
    <property type="match status" value="1"/>
</dbReference>
<dbReference type="InterPro" id="IPR016163">
    <property type="entry name" value="Ald_DH_C"/>
</dbReference>
<gene>
    <name evidence="5" type="ORF">GCM10022224_066970</name>
</gene>
<sequence length="468" mass="49993">MTTAPPEQDGRLIRLPALTHRGRVETRAVETVHGVDGSALAVLSLCPDLLVAQAVQAQRRAPAPPPRERAARLAEAARRFRTDVLGGLSFAEHCDHVTRVSGHNRSLTEQLSRAVADAIEQAPERADQARPNGSARAWSDIGRRSGSGVWTRRGETLGAVLSGNLPTIQNGWLQALALGYRVAVRPSRREPFTAYRVVEALRAAGFRDTDAVYLPSAHTGATALLRRADLGLVYGGDDVKTRYEGSATIKVGGPGRSKTLVDRAHVLPEAVESVVEAVVESVTALSGVACVNTTAVFVEGDHTRFAADLAAALTARARARQTTPEHLGPRVTDDTARAIVDHLRRRAAHARPEIPLDQVATPHPAGGVVLGPAVFTVDDPRDDVLGAELPFPCVWIAPWSRADGLGPLRESLVVNAISDDRGLITDLLGDPTIQNVHVNVPTVHSDGRLPHEGFVGDFLMRNKAVVSA</sequence>
<reference evidence="6" key="1">
    <citation type="journal article" date="2019" name="Int. J. Syst. Evol. Microbiol.">
        <title>The Global Catalogue of Microorganisms (GCM) 10K type strain sequencing project: providing services to taxonomists for standard genome sequencing and annotation.</title>
        <authorList>
            <consortium name="The Broad Institute Genomics Platform"/>
            <consortium name="The Broad Institute Genome Sequencing Center for Infectious Disease"/>
            <person name="Wu L."/>
            <person name="Ma J."/>
        </authorList>
    </citation>
    <scope>NUCLEOTIDE SEQUENCE [LARGE SCALE GENOMIC DNA]</scope>
    <source>
        <strain evidence="6">JCM 16904</strain>
    </source>
</reference>
<dbReference type="EMBL" id="BAAAZP010000124">
    <property type="protein sequence ID" value="GAA3691946.1"/>
    <property type="molecule type" value="Genomic_DNA"/>
</dbReference>
<name>A0ABP7CPV2_9ACTN</name>
<protein>
    <submittedName>
        <fullName evidence="5">Aldehyde dehydrogenase family protein</fullName>
    </submittedName>
</protein>
<dbReference type="Gene3D" id="3.40.309.10">
    <property type="entry name" value="Aldehyde Dehydrogenase, Chain A, domain 2"/>
    <property type="match status" value="1"/>
</dbReference>
<proteinExistence type="inferred from homology"/>
<evidence type="ECO:0000256" key="2">
    <source>
        <dbReference type="ARBA" id="ARBA00023002"/>
    </source>
</evidence>
<comment type="caution">
    <text evidence="5">The sequence shown here is derived from an EMBL/GenBank/DDBJ whole genome shotgun (WGS) entry which is preliminary data.</text>
</comment>
<dbReference type="InterPro" id="IPR016162">
    <property type="entry name" value="Ald_DH_N"/>
</dbReference>
<keyword evidence="6" id="KW-1185">Reference proteome</keyword>
<evidence type="ECO:0000313" key="6">
    <source>
        <dbReference type="Proteomes" id="UP001500902"/>
    </source>
</evidence>
<dbReference type="InterPro" id="IPR016161">
    <property type="entry name" value="Ald_DH/histidinol_DH"/>
</dbReference>